<accession>A0ABU8DVX8</accession>
<name>A0ABU8DVX8_9ACTN</name>
<reference evidence="2 3" key="1">
    <citation type="submission" date="2024-03" db="EMBL/GenBank/DDBJ databases">
        <title>Draft genome sequence of Klenkia sp. LSe6-5.</title>
        <authorList>
            <person name="Duangmal K."/>
            <person name="Chantavorakit T."/>
        </authorList>
    </citation>
    <scope>NUCLEOTIDE SEQUENCE [LARGE SCALE GENOMIC DNA]</scope>
    <source>
        <strain evidence="2 3">LSe6-5</strain>
    </source>
</reference>
<dbReference type="Proteomes" id="UP001361570">
    <property type="component" value="Unassembled WGS sequence"/>
</dbReference>
<gene>
    <name evidence="2" type="ORF">TEK04_14810</name>
</gene>
<feature type="compositionally biased region" description="Basic and acidic residues" evidence="1">
    <location>
        <begin position="56"/>
        <end position="66"/>
    </location>
</feature>
<evidence type="ECO:0000256" key="1">
    <source>
        <dbReference type="SAM" id="MobiDB-lite"/>
    </source>
</evidence>
<comment type="caution">
    <text evidence="2">The sequence shown here is derived from an EMBL/GenBank/DDBJ whole genome shotgun (WGS) entry which is preliminary data.</text>
</comment>
<evidence type="ECO:0000313" key="2">
    <source>
        <dbReference type="EMBL" id="MEI4272997.1"/>
    </source>
</evidence>
<dbReference type="EMBL" id="JBAPLU010000016">
    <property type="protein sequence ID" value="MEI4272997.1"/>
    <property type="molecule type" value="Genomic_DNA"/>
</dbReference>
<sequence>MRDQVPRVSVALPLVEEAGEREDLAVVGVHDLTLAHGRPTMQARCGWAGVGADPRGWMRDDVPERRRASRPRRRESGMAKKNPKNAHLVEPTWGQSEDGGPPLTELVSEMTGSLSPFGEDHSFPLPVEYLRYAHPTDKPNRAGVQLRPGEQA</sequence>
<proteinExistence type="predicted"/>
<protein>
    <submittedName>
        <fullName evidence="2">Uncharacterized protein</fullName>
    </submittedName>
</protein>
<keyword evidence="3" id="KW-1185">Reference proteome</keyword>
<dbReference type="RefSeq" id="WP_336405122.1">
    <property type="nucleotide sequence ID" value="NZ_JBAPLU010000016.1"/>
</dbReference>
<organism evidence="2 3">
    <name type="scientific">Klenkia sesuvii</name>
    <dbReference type="NCBI Taxonomy" id="3103137"/>
    <lineage>
        <taxon>Bacteria</taxon>
        <taxon>Bacillati</taxon>
        <taxon>Actinomycetota</taxon>
        <taxon>Actinomycetes</taxon>
        <taxon>Geodermatophilales</taxon>
        <taxon>Geodermatophilaceae</taxon>
        <taxon>Klenkia</taxon>
    </lineage>
</organism>
<evidence type="ECO:0000313" key="3">
    <source>
        <dbReference type="Proteomes" id="UP001361570"/>
    </source>
</evidence>
<feature type="region of interest" description="Disordered" evidence="1">
    <location>
        <begin position="48"/>
        <end position="105"/>
    </location>
</feature>